<keyword evidence="2" id="KW-1185">Reference proteome</keyword>
<dbReference type="Proteomes" id="UP001163823">
    <property type="component" value="Chromosome 10"/>
</dbReference>
<proteinExistence type="predicted"/>
<accession>A0AAD7LA13</accession>
<dbReference type="PANTHER" id="PTHR15907">
    <property type="entry name" value="DUF614 FAMILY PROTEIN-RELATED"/>
    <property type="match status" value="1"/>
</dbReference>
<dbReference type="EMBL" id="JARAOO010000010">
    <property type="protein sequence ID" value="KAJ7954294.1"/>
    <property type="molecule type" value="Genomic_DNA"/>
</dbReference>
<protein>
    <submittedName>
        <fullName evidence="1">Plant cadmium resistance 2</fullName>
    </submittedName>
</protein>
<name>A0AAD7LA13_QUISA</name>
<dbReference type="InterPro" id="IPR006461">
    <property type="entry name" value="PLAC_motif_containing"/>
</dbReference>
<organism evidence="1 2">
    <name type="scientific">Quillaja saponaria</name>
    <name type="common">Soap bark tree</name>
    <dbReference type="NCBI Taxonomy" id="32244"/>
    <lineage>
        <taxon>Eukaryota</taxon>
        <taxon>Viridiplantae</taxon>
        <taxon>Streptophyta</taxon>
        <taxon>Embryophyta</taxon>
        <taxon>Tracheophyta</taxon>
        <taxon>Spermatophyta</taxon>
        <taxon>Magnoliopsida</taxon>
        <taxon>eudicotyledons</taxon>
        <taxon>Gunneridae</taxon>
        <taxon>Pentapetalae</taxon>
        <taxon>rosids</taxon>
        <taxon>fabids</taxon>
        <taxon>Fabales</taxon>
        <taxon>Quillajaceae</taxon>
        <taxon>Quillaja</taxon>
    </lineage>
</organism>
<sequence length="150" mass="16597">MASFQVSSGKGSQQSGWSTGLLDCCSDIETCCCGFWCPCVLFGRNAEMLDRGTSSCCAQGTLVYLLDIFTYLGCCYTCTYRTKLRKQYGLDEDPCGDCLVHCFCGKCAVCQEYRELKNRGFNMTIRWKGNVEKQTRGAMTAPPLAAAMRS</sequence>
<evidence type="ECO:0000313" key="2">
    <source>
        <dbReference type="Proteomes" id="UP001163823"/>
    </source>
</evidence>
<dbReference type="Pfam" id="PF04749">
    <property type="entry name" value="PLAC8"/>
    <property type="match status" value="1"/>
</dbReference>
<reference evidence="1" key="1">
    <citation type="journal article" date="2023" name="Science">
        <title>Elucidation of the pathway for biosynthesis of saponin adjuvants from the soapbark tree.</title>
        <authorList>
            <person name="Reed J."/>
            <person name="Orme A."/>
            <person name="El-Demerdash A."/>
            <person name="Owen C."/>
            <person name="Martin L.B.B."/>
            <person name="Misra R.C."/>
            <person name="Kikuchi S."/>
            <person name="Rejzek M."/>
            <person name="Martin A.C."/>
            <person name="Harkess A."/>
            <person name="Leebens-Mack J."/>
            <person name="Louveau T."/>
            <person name="Stephenson M.J."/>
            <person name="Osbourn A."/>
        </authorList>
    </citation>
    <scope>NUCLEOTIDE SEQUENCE</scope>
    <source>
        <strain evidence="1">S10</strain>
    </source>
</reference>
<evidence type="ECO:0000313" key="1">
    <source>
        <dbReference type="EMBL" id="KAJ7954294.1"/>
    </source>
</evidence>
<comment type="caution">
    <text evidence="1">The sequence shown here is derived from an EMBL/GenBank/DDBJ whole genome shotgun (WGS) entry which is preliminary data.</text>
</comment>
<dbReference type="KEGG" id="qsa:O6P43_025890"/>
<dbReference type="NCBIfam" id="TIGR01571">
    <property type="entry name" value="A_thal_Cys_rich"/>
    <property type="match status" value="1"/>
</dbReference>
<dbReference type="AlphaFoldDB" id="A0AAD7LA13"/>
<gene>
    <name evidence="1" type="ORF">O6P43_025890</name>
</gene>